<dbReference type="EMBL" id="LR861921">
    <property type="protein sequence ID" value="CAD1807619.1"/>
    <property type="molecule type" value="Genomic_DNA"/>
</dbReference>
<dbReference type="EMBL" id="KU298896">
    <property type="protein sequence ID" value="ALT54715.1"/>
    <property type="molecule type" value="Genomic_DNA"/>
</dbReference>
<keyword evidence="4 18" id="KW-0945">Host-virus interaction</keyword>
<keyword evidence="14 18" id="KW-1035">Host cytoplasm</keyword>
<comment type="similarity">
    <text evidence="18 19">Belongs to the papillomaviridae E7 protein family.</text>
</comment>
<evidence type="ECO:0000256" key="18">
    <source>
        <dbReference type="HAMAP-Rule" id="MF_04004"/>
    </source>
</evidence>
<organism evidence="20 23">
    <name type="scientific">Human papillomavirus 42</name>
    <dbReference type="NCBI Taxonomy" id="10590"/>
    <lineage>
        <taxon>Viruses</taxon>
        <taxon>Monodnaviria</taxon>
        <taxon>Shotokuvirae</taxon>
        <taxon>Cossaviricota</taxon>
        <taxon>Papovaviricetes</taxon>
        <taxon>Zurhausenvirales</taxon>
        <taxon>Papillomaviridae</taxon>
        <taxon>Firstpapillomavirinae</taxon>
        <taxon>Alphapapillomavirus</taxon>
        <taxon>Alphapapillomavirus 1</taxon>
    </lineage>
</organism>
<evidence type="ECO:0000256" key="7">
    <source>
        <dbReference type="ARBA" id="ARBA00022771"/>
    </source>
</evidence>
<dbReference type="GO" id="GO:0003677">
    <property type="term" value="F:DNA binding"/>
    <property type="evidence" value="ECO:0007669"/>
    <property type="project" value="UniProtKB-UniRule"/>
</dbReference>
<comment type="subcellular location">
    <subcellularLocation>
        <location evidence="18">Host cytoplasm</location>
    </subcellularLocation>
    <subcellularLocation>
        <location evidence="18">Host nucleus</location>
    </subcellularLocation>
    <text evidence="18">Predominantly found in the host nucleus.</text>
</comment>
<comment type="caution">
    <text evidence="18">Lacks conserved residue(s) required for the propagation of feature annotation.</text>
</comment>
<dbReference type="GO" id="GO:0039645">
    <property type="term" value="P:symbiont-mediated perturbation of host cell cycle G1/S transition checkpoint"/>
    <property type="evidence" value="ECO:0007669"/>
    <property type="project" value="UniProtKB-UniRule"/>
</dbReference>
<evidence type="ECO:0000256" key="4">
    <source>
        <dbReference type="ARBA" id="ARBA00022581"/>
    </source>
</evidence>
<keyword evidence="7 18" id="KW-0863">Zinc-finger</keyword>
<evidence type="ECO:0000256" key="3">
    <source>
        <dbReference type="ARBA" id="ARBA00022562"/>
    </source>
</evidence>
<dbReference type="GO" id="GO:0030430">
    <property type="term" value="C:host cell cytoplasm"/>
    <property type="evidence" value="ECO:0007669"/>
    <property type="project" value="UniProtKB-SubCell"/>
</dbReference>
<gene>
    <name evidence="18" type="primary">E7</name>
</gene>
<reference evidence="22" key="2">
    <citation type="submission" date="2020-07" db="EMBL/GenBank/DDBJ databases">
        <authorList>
            <person name="Wienecke-Baldacchino K A."/>
        </authorList>
    </citation>
    <scope>NUCLEOTIDE SEQUENCE</scope>
    <source>
        <strain evidence="22">LNS5491243_HPV42</strain>
    </source>
</reference>
<keyword evidence="1 18" id="KW-1121">Modulation of host cell cycle by virus</keyword>
<keyword evidence="15" id="KW-0922">Interferon antiviral system evasion</keyword>
<evidence type="ECO:0000313" key="24">
    <source>
        <dbReference type="Proteomes" id="UP000167081"/>
    </source>
</evidence>
<evidence type="ECO:0000313" key="21">
    <source>
        <dbReference type="EMBL" id="ALT54722.1"/>
    </source>
</evidence>
<keyword evidence="13 18" id="KW-0804">Transcription</keyword>
<comment type="PTM">
    <text evidence="18">Highly phosphorylated.</text>
</comment>
<dbReference type="Proteomes" id="UP000167081">
    <property type="component" value="Genome"/>
</dbReference>
<dbReference type="EMBL" id="KU298897">
    <property type="protein sequence ID" value="ALT54722.1"/>
    <property type="molecule type" value="Genomic_DNA"/>
</dbReference>
<evidence type="ECO:0000256" key="12">
    <source>
        <dbReference type="ARBA" id="ARBA00023159"/>
    </source>
</evidence>
<dbReference type="InterPro" id="IPR000148">
    <property type="entry name" value="Papilloma_E7"/>
</dbReference>
<feature type="short sequence motif" description="Nuclear export signal" evidence="18">
    <location>
        <begin position="71"/>
        <end position="79"/>
    </location>
</feature>
<dbReference type="GO" id="GO:0003700">
    <property type="term" value="F:DNA-binding transcription factor activity"/>
    <property type="evidence" value="ECO:0007669"/>
    <property type="project" value="UniProtKB-UniRule"/>
</dbReference>
<keyword evidence="11 18" id="KW-0238">DNA-binding</keyword>
<evidence type="ECO:0000256" key="14">
    <source>
        <dbReference type="ARBA" id="ARBA00023200"/>
    </source>
</evidence>
<comment type="function">
    <text evidence="19">E7 protein has both transforming and trans-activating activities.</text>
</comment>
<dbReference type="GO" id="GO:0008270">
    <property type="term" value="F:zinc ion binding"/>
    <property type="evidence" value="ECO:0007669"/>
    <property type="project" value="UniProtKB-KW"/>
</dbReference>
<evidence type="ECO:0000256" key="1">
    <source>
        <dbReference type="ARBA" id="ARBA00022504"/>
    </source>
</evidence>
<evidence type="ECO:0000256" key="9">
    <source>
        <dbReference type="ARBA" id="ARBA00022833"/>
    </source>
</evidence>
<keyword evidence="3 18" id="KW-1048">Host nucleus</keyword>
<protein>
    <recommendedName>
        <fullName evidence="18 19">Protein E7</fullName>
    </recommendedName>
</protein>
<reference evidence="23 24" key="1">
    <citation type="journal article" date="2016" name="Virology">
        <title>Identification of novel human papillomavirus lineages and sublineages in HIV/HPV-coinfected pregnant women by next-generation sequencing.</title>
        <authorList>
            <person name="Siqueira J.D."/>
            <person name="Alves B.M."/>
            <person name="Prellwitz I.M."/>
            <person name="Furtado C."/>
            <person name="Meyrelles A.R."/>
            <person name="Machado E.S."/>
            <person name="Seuanez H.N."/>
            <person name="Soares M.A."/>
            <person name="Soares E.A."/>
        </authorList>
    </citation>
    <scope>NUCLEOTIDE SEQUENCE [LARGE SCALE GENOMIC DNA]</scope>
    <source>
        <strain evidence="20">103C.42</strain>
        <strain evidence="21">118B.42</strain>
    </source>
</reference>
<keyword evidence="8 18" id="KW-1114">Inhibition of host interferon signaling pathway by virus</keyword>
<keyword evidence="2 18" id="KW-0244">Early protein</keyword>
<evidence type="ECO:0000256" key="16">
    <source>
        <dbReference type="ARBA" id="ARBA00023280"/>
    </source>
</evidence>
<evidence type="ECO:0000256" key="19">
    <source>
        <dbReference type="PIRNR" id="PIRNR003407"/>
    </source>
</evidence>
<keyword evidence="12 18" id="KW-0010">Activator</keyword>
<dbReference type="Gene3D" id="3.30.160.330">
    <property type="match status" value="1"/>
</dbReference>
<evidence type="ECO:0000256" key="13">
    <source>
        <dbReference type="ARBA" id="ARBA00023163"/>
    </source>
</evidence>
<comment type="function">
    <text evidence="18">Plays a role in viral genome replication by driving entry of quiescent cells into the cell cycle. Stimulation of progression from G1 to S phase allows the virus to efficiently use the cellular DNA replicating machinery to achieve viral genome replication. E7 protein has both transforming and trans-activating activities. Induces the disassembly of the E2F1 transcription factor from RB1, with subsequent transcriptional activation of E2F1-regulated S-phase genes. Interferes with host histone deacetylation mediated by HDAC1 and HDAC2, leading to transcription activation. Plays also a role in the inhibition of both antiviral and antiproliferative functions of host interferon alpha. Interaction with host TMEM173/STING impairs the ability of TMEM173/STING to sense cytosolic DNA and promote the production of type I interferon (IFN-alpha and IFN-beta).</text>
</comment>
<dbReference type="GO" id="GO:0006351">
    <property type="term" value="P:DNA-templated transcription"/>
    <property type="evidence" value="ECO:0007669"/>
    <property type="project" value="UniProtKB-UniRule"/>
</dbReference>
<evidence type="ECO:0000313" key="20">
    <source>
        <dbReference type="EMBL" id="ALT54715.1"/>
    </source>
</evidence>
<evidence type="ECO:0000256" key="2">
    <source>
        <dbReference type="ARBA" id="ARBA00022518"/>
    </source>
</evidence>
<dbReference type="GO" id="GO:0039502">
    <property type="term" value="P:symbiont-mediated suppression of host type I interferon-mediated signaling pathway"/>
    <property type="evidence" value="ECO:0007669"/>
    <property type="project" value="UniProtKB-UniRule"/>
</dbReference>
<keyword evidence="6 18" id="KW-0479">Metal-binding</keyword>
<dbReference type="GO" id="GO:0019904">
    <property type="term" value="F:protein domain specific binding"/>
    <property type="evidence" value="ECO:0007669"/>
    <property type="project" value="UniProtKB-UniRule"/>
</dbReference>
<feature type="short sequence motif" description="LXCXE motif; interaction with host RB1 and TMEM173/STING" evidence="18">
    <location>
        <begin position="25"/>
        <end position="29"/>
    </location>
</feature>
<dbReference type="GO" id="GO:0052170">
    <property type="term" value="P:symbiont-mediated suppression of host innate immune response"/>
    <property type="evidence" value="ECO:0007669"/>
    <property type="project" value="UniProtKB-KW"/>
</dbReference>
<evidence type="ECO:0000313" key="23">
    <source>
        <dbReference type="Proteomes" id="UP000118658"/>
    </source>
</evidence>
<dbReference type="PIRSF" id="PIRSF003407">
    <property type="entry name" value="Papvi_E7"/>
    <property type="match status" value="1"/>
</dbReference>
<keyword evidence="9 18" id="KW-0862">Zinc</keyword>
<proteinExistence type="inferred from homology"/>
<keyword evidence="5 18" id="KW-1090">Inhibition of host innate immune response by virus</keyword>
<evidence type="ECO:0000256" key="17">
    <source>
        <dbReference type="ARBA" id="ARBA00023309"/>
    </source>
</evidence>
<dbReference type="HAMAP" id="MF_04004">
    <property type="entry name" value="PPV_E7"/>
    <property type="match status" value="1"/>
</dbReference>
<evidence type="ECO:0000256" key="5">
    <source>
        <dbReference type="ARBA" id="ARBA00022632"/>
    </source>
</evidence>
<accession>A0A159DR38</accession>
<evidence type="ECO:0000256" key="10">
    <source>
        <dbReference type="ARBA" id="ARBA00023015"/>
    </source>
</evidence>
<evidence type="ECO:0000313" key="22">
    <source>
        <dbReference type="EMBL" id="CAD1807619.1"/>
    </source>
</evidence>
<comment type="domain">
    <text evidence="18">The E7 terminal domain is an intrinsically disordered domain, whose flexibility and conformational transitions confer target adaptability to the oncoprotein. It allows adaptation to a variety of protein targets and exposes the PEST degradation sequence that regulates its turnover in the cell.</text>
</comment>
<keyword evidence="17 18" id="KW-1078">G1/S host cell cycle checkpoint dysregulation by virus</keyword>
<dbReference type="SUPFAM" id="SSF161234">
    <property type="entry name" value="E7 C-terminal domain-like"/>
    <property type="match status" value="1"/>
</dbReference>
<dbReference type="GO" id="GO:0042025">
    <property type="term" value="C:host cell nucleus"/>
    <property type="evidence" value="ECO:0007669"/>
    <property type="project" value="UniProtKB-SubCell"/>
</dbReference>
<comment type="subunit">
    <text evidence="18">Homodimer. Homooligomer. Interacts with host RB1; this interaction induces dissociation of RB1-E2F1 complex thereby disrupting RB1 activity. Interacts with host EP300; this interaction represses EP300 transcriptional activity. Interacts with protein E2; this interaction inhibits E7 oncogenic activity. Interacts with host TMEM173/STING; this interaction impairs the ability of TMEM173/STING to sense cytosolic DNA and promote the production of type I interferon (IFN-alpha and IFN-beta).</text>
</comment>
<evidence type="ECO:0000256" key="11">
    <source>
        <dbReference type="ARBA" id="ARBA00023125"/>
    </source>
</evidence>
<evidence type="ECO:0000256" key="6">
    <source>
        <dbReference type="ARBA" id="ARBA00022723"/>
    </source>
</evidence>
<name>A0A159DR38_HPV42</name>
<feature type="zinc finger region" evidence="18">
    <location>
        <begin position="53"/>
        <end position="89"/>
    </location>
</feature>
<dbReference type="Pfam" id="PF00527">
    <property type="entry name" value="E7"/>
    <property type="match status" value="1"/>
</dbReference>
<sequence>MRGETPTLKDIVLFDIPTCETPIDLYCYEQLDSSDEDDQAKQDIQRYRILCVCTQCYKSVKLVVQCTEADIRNLQQMLLGTLEIVCPLCARVE</sequence>
<organismHost>
    <name type="scientific">Homo sapiens</name>
    <name type="common">Human</name>
    <dbReference type="NCBI Taxonomy" id="9606"/>
</organismHost>
<evidence type="ECO:0000256" key="15">
    <source>
        <dbReference type="ARBA" id="ARBA00023258"/>
    </source>
</evidence>
<evidence type="ECO:0000256" key="8">
    <source>
        <dbReference type="ARBA" id="ARBA00022830"/>
    </source>
</evidence>
<keyword evidence="16 18" id="KW-0899">Viral immunoevasion</keyword>
<dbReference type="Proteomes" id="UP000118658">
    <property type="component" value="Genome"/>
</dbReference>
<keyword evidence="10 18" id="KW-0805">Transcription regulation</keyword>